<protein>
    <recommendedName>
        <fullName evidence="8">DUF4605 domain-containing protein</fullName>
    </recommendedName>
</protein>
<dbReference type="Pfam" id="PF15378">
    <property type="entry name" value="DUF4605"/>
    <property type="match status" value="1"/>
</dbReference>
<comment type="caution">
    <text evidence="9">The sequence shown here is derived from an EMBL/GenBank/DDBJ whole genome shotgun (WGS) entry which is preliminary data.</text>
</comment>
<organism evidence="9 10">
    <name type="scientific">Paralvinella palmiformis</name>
    <dbReference type="NCBI Taxonomy" id="53620"/>
    <lineage>
        <taxon>Eukaryota</taxon>
        <taxon>Metazoa</taxon>
        <taxon>Spiralia</taxon>
        <taxon>Lophotrochozoa</taxon>
        <taxon>Annelida</taxon>
        <taxon>Polychaeta</taxon>
        <taxon>Sedentaria</taxon>
        <taxon>Canalipalpata</taxon>
        <taxon>Terebellida</taxon>
        <taxon>Terebelliformia</taxon>
        <taxon>Alvinellidae</taxon>
        <taxon>Paralvinella</taxon>
    </lineage>
</organism>
<accession>A0AAD9N963</accession>
<evidence type="ECO:0000259" key="8">
    <source>
        <dbReference type="Pfam" id="PF15378"/>
    </source>
</evidence>
<dbReference type="InterPro" id="IPR027953">
    <property type="entry name" value="DUF4605"/>
</dbReference>
<keyword evidence="10" id="KW-1185">Reference proteome</keyword>
<dbReference type="AlphaFoldDB" id="A0AAD9N963"/>
<proteinExistence type="inferred from homology"/>
<evidence type="ECO:0000256" key="5">
    <source>
        <dbReference type="ARBA" id="ARBA00023136"/>
    </source>
</evidence>
<evidence type="ECO:0000256" key="4">
    <source>
        <dbReference type="ARBA" id="ARBA00022989"/>
    </source>
</evidence>
<evidence type="ECO:0000256" key="7">
    <source>
        <dbReference type="SAM" id="Phobius"/>
    </source>
</evidence>
<feature type="compositionally biased region" description="Low complexity" evidence="6">
    <location>
        <begin position="18"/>
        <end position="31"/>
    </location>
</feature>
<name>A0AAD9N963_9ANNE</name>
<feature type="compositionally biased region" description="Gly residues" evidence="6">
    <location>
        <begin position="136"/>
        <end position="147"/>
    </location>
</feature>
<reference evidence="9" key="1">
    <citation type="journal article" date="2023" name="Mol. Biol. Evol.">
        <title>Third-Generation Sequencing Reveals the Adaptive Role of the Epigenome in Three Deep-Sea Polychaetes.</title>
        <authorList>
            <person name="Perez M."/>
            <person name="Aroh O."/>
            <person name="Sun Y."/>
            <person name="Lan Y."/>
            <person name="Juniper S.K."/>
            <person name="Young C.R."/>
            <person name="Angers B."/>
            <person name="Qian P.Y."/>
        </authorList>
    </citation>
    <scope>NUCLEOTIDE SEQUENCE</scope>
    <source>
        <strain evidence="9">P08H-3</strain>
    </source>
</reference>
<evidence type="ECO:0000256" key="1">
    <source>
        <dbReference type="ARBA" id="ARBA00004167"/>
    </source>
</evidence>
<feature type="region of interest" description="Disordered" evidence="6">
    <location>
        <begin position="1"/>
        <end position="38"/>
    </location>
</feature>
<keyword evidence="4 7" id="KW-1133">Transmembrane helix</keyword>
<keyword evidence="3 7" id="KW-0812">Transmembrane</keyword>
<feature type="transmembrane region" description="Helical" evidence="7">
    <location>
        <begin position="85"/>
        <end position="111"/>
    </location>
</feature>
<evidence type="ECO:0000256" key="6">
    <source>
        <dbReference type="SAM" id="MobiDB-lite"/>
    </source>
</evidence>
<dbReference type="PANTHER" id="PTHR33690">
    <property type="entry name" value="DUF4605 DOMAIN-CONTAINING PROTEIN"/>
    <property type="match status" value="1"/>
</dbReference>
<feature type="domain" description="DUF4605" evidence="8">
    <location>
        <begin position="58"/>
        <end position="116"/>
    </location>
</feature>
<dbReference type="GO" id="GO:0016020">
    <property type="term" value="C:membrane"/>
    <property type="evidence" value="ECO:0007669"/>
    <property type="project" value="UniProtKB-SubCell"/>
</dbReference>
<evidence type="ECO:0000256" key="3">
    <source>
        <dbReference type="ARBA" id="ARBA00022692"/>
    </source>
</evidence>
<evidence type="ECO:0000313" key="9">
    <source>
        <dbReference type="EMBL" id="KAK2158709.1"/>
    </source>
</evidence>
<sequence length="177" mass="18812">MVRILSSGEIVQDDDPRASNSSSPSRPNQQPGNGRERMGYVQNVDNENLHYHMPQTGSMFDSLNERLRSAGVPKWHLGPYPVEPIVSLGFLIALLLLGFKGLILALLLFFVCKWSQSGTPGGQPMQGLGDGLRRFGLGGSPAGGGQTTGSSSSGHQGNSASTSGHRWSGTGHRLGRT</sequence>
<feature type="region of interest" description="Disordered" evidence="6">
    <location>
        <begin position="120"/>
        <end position="177"/>
    </location>
</feature>
<dbReference type="InterPro" id="IPR052502">
    <property type="entry name" value="FAM241_domain"/>
</dbReference>
<comment type="similarity">
    <text evidence="2">Belongs to the FAM241 family.</text>
</comment>
<dbReference type="EMBL" id="JAODUP010000165">
    <property type="protein sequence ID" value="KAK2158709.1"/>
    <property type="molecule type" value="Genomic_DNA"/>
</dbReference>
<comment type="subcellular location">
    <subcellularLocation>
        <location evidence="1">Membrane</location>
        <topology evidence="1">Single-pass membrane protein</topology>
    </subcellularLocation>
</comment>
<gene>
    <name evidence="9" type="ORF">LSH36_165g05041</name>
</gene>
<dbReference type="Proteomes" id="UP001208570">
    <property type="component" value="Unassembled WGS sequence"/>
</dbReference>
<evidence type="ECO:0000313" key="10">
    <source>
        <dbReference type="Proteomes" id="UP001208570"/>
    </source>
</evidence>
<evidence type="ECO:0000256" key="2">
    <source>
        <dbReference type="ARBA" id="ARBA00006165"/>
    </source>
</evidence>
<feature type="compositionally biased region" description="Low complexity" evidence="6">
    <location>
        <begin position="148"/>
        <end position="163"/>
    </location>
</feature>
<dbReference type="PANTHER" id="PTHR33690:SF3">
    <property type="entry name" value="UBIQUITIN-LIKE DOMAIN-CONTAINING PROTEIN"/>
    <property type="match status" value="1"/>
</dbReference>
<keyword evidence="5 7" id="KW-0472">Membrane</keyword>